<feature type="signal peptide" evidence="4">
    <location>
        <begin position="1"/>
        <end position="22"/>
    </location>
</feature>
<dbReference type="Pfam" id="PF00675">
    <property type="entry name" value="Peptidase_M16"/>
    <property type="match status" value="1"/>
</dbReference>
<reference evidence="7 8" key="1">
    <citation type="submission" date="2018-11" db="EMBL/GenBank/DDBJ databases">
        <title>Genomic Encyclopedia of Type Strains, Phase IV (KMG-IV): sequencing the most valuable type-strain genomes for metagenomic binning, comparative biology and taxonomic classification.</title>
        <authorList>
            <person name="Goeker M."/>
        </authorList>
    </citation>
    <scope>NUCLEOTIDE SEQUENCE [LARGE SCALE GENOMIC DNA]</scope>
    <source>
        <strain evidence="7 8">DSM 101684</strain>
    </source>
</reference>
<protein>
    <submittedName>
        <fullName evidence="7">Zinc protease</fullName>
    </submittedName>
</protein>
<dbReference type="SUPFAM" id="SSF63411">
    <property type="entry name" value="LuxS/MPP-like metallohydrolase"/>
    <property type="match status" value="2"/>
</dbReference>
<dbReference type="InterPro" id="IPR050361">
    <property type="entry name" value="MPP/UQCRC_Complex"/>
</dbReference>
<evidence type="ECO:0000256" key="1">
    <source>
        <dbReference type="ARBA" id="ARBA00001947"/>
    </source>
</evidence>
<dbReference type="GO" id="GO:0046872">
    <property type="term" value="F:metal ion binding"/>
    <property type="evidence" value="ECO:0007669"/>
    <property type="project" value="InterPro"/>
</dbReference>
<dbReference type="PROSITE" id="PS00143">
    <property type="entry name" value="INSULINASE"/>
    <property type="match status" value="1"/>
</dbReference>
<keyword evidence="7" id="KW-0645">Protease</keyword>
<dbReference type="PANTHER" id="PTHR11851">
    <property type="entry name" value="METALLOPROTEASE"/>
    <property type="match status" value="1"/>
</dbReference>
<dbReference type="Proteomes" id="UP000272193">
    <property type="component" value="Unassembled WGS sequence"/>
</dbReference>
<dbReference type="Pfam" id="PF05193">
    <property type="entry name" value="Peptidase_M16_C"/>
    <property type="match status" value="1"/>
</dbReference>
<evidence type="ECO:0000259" key="6">
    <source>
        <dbReference type="Pfam" id="PF05193"/>
    </source>
</evidence>
<comment type="similarity">
    <text evidence="2 3">Belongs to the peptidase M16 family.</text>
</comment>
<keyword evidence="8" id="KW-1185">Reference proteome</keyword>
<evidence type="ECO:0000256" key="2">
    <source>
        <dbReference type="ARBA" id="ARBA00007261"/>
    </source>
</evidence>
<name>A0A3N4V006_9BURK</name>
<gene>
    <name evidence="7" type="ORF">EDC62_0922</name>
</gene>
<dbReference type="InterPro" id="IPR007863">
    <property type="entry name" value="Peptidase_M16_C"/>
</dbReference>
<proteinExistence type="inferred from homology"/>
<dbReference type="GO" id="GO:0006508">
    <property type="term" value="P:proteolysis"/>
    <property type="evidence" value="ECO:0007669"/>
    <property type="project" value="UniProtKB-KW"/>
</dbReference>
<evidence type="ECO:0000313" key="8">
    <source>
        <dbReference type="Proteomes" id="UP000272193"/>
    </source>
</evidence>
<organism evidence="7 8">
    <name type="scientific">Tibeticola sediminis</name>
    <dbReference type="NCBI Taxonomy" id="1917811"/>
    <lineage>
        <taxon>Bacteria</taxon>
        <taxon>Pseudomonadati</taxon>
        <taxon>Pseudomonadota</taxon>
        <taxon>Betaproteobacteria</taxon>
        <taxon>Burkholderiales</taxon>
        <taxon>Comamonadaceae</taxon>
        <taxon>Tibeticola</taxon>
    </lineage>
</organism>
<evidence type="ECO:0000256" key="4">
    <source>
        <dbReference type="SAM" id="SignalP"/>
    </source>
</evidence>
<feature type="domain" description="Peptidase M16 N-terminal" evidence="5">
    <location>
        <begin position="52"/>
        <end position="192"/>
    </location>
</feature>
<dbReference type="OrthoDB" id="9811314at2"/>
<feature type="domain" description="Peptidase M16 C-terminal" evidence="6">
    <location>
        <begin position="201"/>
        <end position="386"/>
    </location>
</feature>
<dbReference type="InterPro" id="IPR011765">
    <property type="entry name" value="Pept_M16_N"/>
</dbReference>
<evidence type="ECO:0000256" key="3">
    <source>
        <dbReference type="RuleBase" id="RU004447"/>
    </source>
</evidence>
<dbReference type="EMBL" id="RKQL01000001">
    <property type="protein sequence ID" value="RPE73211.1"/>
    <property type="molecule type" value="Genomic_DNA"/>
</dbReference>
<dbReference type="PANTHER" id="PTHR11851:SF49">
    <property type="entry name" value="MITOCHONDRIAL-PROCESSING PEPTIDASE SUBUNIT ALPHA"/>
    <property type="match status" value="1"/>
</dbReference>
<dbReference type="Gene3D" id="3.30.830.10">
    <property type="entry name" value="Metalloenzyme, LuxS/M16 peptidase-like"/>
    <property type="match status" value="2"/>
</dbReference>
<comment type="cofactor">
    <cofactor evidence="1">
        <name>Zn(2+)</name>
        <dbReference type="ChEBI" id="CHEBI:29105"/>
    </cofactor>
</comment>
<dbReference type="InterPro" id="IPR001431">
    <property type="entry name" value="Pept_M16_Zn_BS"/>
</dbReference>
<evidence type="ECO:0000313" key="7">
    <source>
        <dbReference type="EMBL" id="RPE73211.1"/>
    </source>
</evidence>
<dbReference type="RefSeq" id="WP_124220909.1">
    <property type="nucleotide sequence ID" value="NZ_RKQL01000001.1"/>
</dbReference>
<dbReference type="GO" id="GO:0004222">
    <property type="term" value="F:metalloendopeptidase activity"/>
    <property type="evidence" value="ECO:0007669"/>
    <property type="project" value="InterPro"/>
</dbReference>
<dbReference type="InterPro" id="IPR011249">
    <property type="entry name" value="Metalloenz_LuxS/M16"/>
</dbReference>
<feature type="chain" id="PRO_5018036185" evidence="4">
    <location>
        <begin position="23"/>
        <end position="469"/>
    </location>
</feature>
<dbReference type="AlphaFoldDB" id="A0A3N4V006"/>
<keyword evidence="4" id="KW-0732">Signal</keyword>
<sequence>MKRRSFLGWALGPAVLSGAGWAGSLGSAGPGAPSGLLDHTLPNGLRVWVSPDRRAPTAVHMLWVRVGSIDEVDGTSGIAHVLEHMMFKGTTRMGPGEFSRRVAAMGGRENAFTSYDYTAYYQQIPARHVADAMALEAERFAHNAWSDDEFRREIEVVKEERRLRTEDNPQALLSEALHATAFVASPYHRPVIGWMDDLDAMTADDVRGFWRQWYVPANAALVVVGDVDPAKVLADAERHYGPLIARPVPARKPRREPEQRGPRRVVVKAVAEQAAVAMAFKVPRLSAFDDSAEARDAVALTVLAAVLDGYAGARLERTLTQGPDRLADRVGASNGLMGRGPQLFVLEGIPAAGKTSEQLEAALLAQVRRVAEEGVSEAELARVKTQWVAAEVYKRDQLMNQASELGRAWALGLPADASVRLIERLRAVSAQQVREVAARYFGEDGQTTAVLVPQRGTPRPRPAVPMGRH</sequence>
<evidence type="ECO:0000259" key="5">
    <source>
        <dbReference type="Pfam" id="PF00675"/>
    </source>
</evidence>
<accession>A0A3N4V006</accession>
<keyword evidence="7" id="KW-0378">Hydrolase</keyword>
<comment type="caution">
    <text evidence="7">The sequence shown here is derived from an EMBL/GenBank/DDBJ whole genome shotgun (WGS) entry which is preliminary data.</text>
</comment>